<keyword evidence="2 5" id="KW-0812">Transmembrane</keyword>
<dbReference type="GO" id="GO:0016020">
    <property type="term" value="C:membrane"/>
    <property type="evidence" value="ECO:0007669"/>
    <property type="project" value="UniProtKB-SubCell"/>
</dbReference>
<evidence type="ECO:0000256" key="3">
    <source>
        <dbReference type="ARBA" id="ARBA00022989"/>
    </source>
</evidence>
<feature type="transmembrane region" description="Helical" evidence="5">
    <location>
        <begin position="6"/>
        <end position="26"/>
    </location>
</feature>
<protein>
    <recommendedName>
        <fullName evidence="6">O-antigen ligase-related domain-containing protein</fullName>
    </recommendedName>
</protein>
<organism evidence="7 8">
    <name type="scientific">Candidatus Yanofskybacteria bacterium RIFCSPHIGHO2_02_FULL_50_12</name>
    <dbReference type="NCBI Taxonomy" id="1802685"/>
    <lineage>
        <taxon>Bacteria</taxon>
        <taxon>Candidatus Yanofskyibacteriota</taxon>
    </lineage>
</organism>
<evidence type="ECO:0000256" key="4">
    <source>
        <dbReference type="ARBA" id="ARBA00023136"/>
    </source>
</evidence>
<feature type="transmembrane region" description="Helical" evidence="5">
    <location>
        <begin position="458"/>
        <end position="477"/>
    </location>
</feature>
<feature type="transmembrane region" description="Helical" evidence="5">
    <location>
        <begin position="133"/>
        <end position="151"/>
    </location>
</feature>
<dbReference type="InterPro" id="IPR051533">
    <property type="entry name" value="WaaL-like"/>
</dbReference>
<dbReference type="Proteomes" id="UP000178117">
    <property type="component" value="Unassembled WGS sequence"/>
</dbReference>
<name>A0A1F8FWH2_9BACT</name>
<keyword evidence="4 5" id="KW-0472">Membrane</keyword>
<comment type="caution">
    <text evidence="7">The sequence shown here is derived from an EMBL/GenBank/DDBJ whole genome shotgun (WGS) entry which is preliminary data.</text>
</comment>
<sequence>MNKSRLTNIVFAGHLLFFALVIIGVIPRSLVPYETGLLALFLIVMPLEEGLVFFVRSIPLFIAIPLTAGYDNLNMWRIFSGIIFLKFIISDLEFLKNLKFIRSRIAKVLLILLGLAFLSLWNAEDPITGLKRIIYFINTALIGIVIAHYAVREEYIKRLIKNIVVPIIIVSVVGIIQVFSTYFIDIYQFMRLWGEEIQLRLFGTEWSYIAVNLGNTWFAYYGEQLSLRVFSLFPDSHSFPIFLLLGLPALFAWTIQKPLAKTGYWAMVRTRGLLATIWIPIALLMAILSGTRGIWAAGAGMVIWCSLIWLYFRYRADRESRNIFACLSSYLVIFFILFLVAFPIFSSPQFLLSKGDSSLFERRIRSIIDFGETSNSQRLAIWHDSLKSIARHPLKGIGIGNFPVVLDQDIRLARAGSSAHNLYLHIAAEMGIFALLAAIYFLWLALKRVLNHFIKSTGTFFRAYYGGLLITLPWILAYSLTDVALFDERALLLFVVTLGIIFSND</sequence>
<evidence type="ECO:0000256" key="2">
    <source>
        <dbReference type="ARBA" id="ARBA00022692"/>
    </source>
</evidence>
<feature type="transmembrane region" description="Helical" evidence="5">
    <location>
        <begin position="38"/>
        <end position="62"/>
    </location>
</feature>
<dbReference type="PANTHER" id="PTHR37422">
    <property type="entry name" value="TEICHURONIC ACID BIOSYNTHESIS PROTEIN TUAE"/>
    <property type="match status" value="1"/>
</dbReference>
<feature type="transmembrane region" description="Helical" evidence="5">
    <location>
        <begin position="324"/>
        <end position="345"/>
    </location>
</feature>
<dbReference type="Pfam" id="PF04932">
    <property type="entry name" value="Wzy_C"/>
    <property type="match status" value="1"/>
</dbReference>
<dbReference type="AlphaFoldDB" id="A0A1F8FWH2"/>
<dbReference type="InterPro" id="IPR007016">
    <property type="entry name" value="O-antigen_ligase-rel_domated"/>
</dbReference>
<feature type="transmembrane region" description="Helical" evidence="5">
    <location>
        <begin position="294"/>
        <end position="312"/>
    </location>
</feature>
<accession>A0A1F8FWH2</accession>
<reference evidence="7 8" key="1">
    <citation type="journal article" date="2016" name="Nat. Commun.">
        <title>Thousands of microbial genomes shed light on interconnected biogeochemical processes in an aquifer system.</title>
        <authorList>
            <person name="Anantharaman K."/>
            <person name="Brown C.T."/>
            <person name="Hug L.A."/>
            <person name="Sharon I."/>
            <person name="Castelle C.J."/>
            <person name="Probst A.J."/>
            <person name="Thomas B.C."/>
            <person name="Singh A."/>
            <person name="Wilkins M.J."/>
            <person name="Karaoz U."/>
            <person name="Brodie E.L."/>
            <person name="Williams K.H."/>
            <person name="Hubbard S.S."/>
            <person name="Banfield J.F."/>
        </authorList>
    </citation>
    <scope>NUCLEOTIDE SEQUENCE [LARGE SCALE GENOMIC DNA]</scope>
</reference>
<evidence type="ECO:0000313" key="7">
    <source>
        <dbReference type="EMBL" id="OGN16776.1"/>
    </source>
</evidence>
<evidence type="ECO:0000256" key="1">
    <source>
        <dbReference type="ARBA" id="ARBA00004141"/>
    </source>
</evidence>
<keyword evidence="3 5" id="KW-1133">Transmembrane helix</keyword>
<proteinExistence type="predicted"/>
<feature type="transmembrane region" description="Helical" evidence="5">
    <location>
        <begin position="104"/>
        <end position="121"/>
    </location>
</feature>
<gene>
    <name evidence="7" type="ORF">A3C88_00205</name>
</gene>
<evidence type="ECO:0000259" key="6">
    <source>
        <dbReference type="Pfam" id="PF04932"/>
    </source>
</evidence>
<feature type="transmembrane region" description="Helical" evidence="5">
    <location>
        <begin position="237"/>
        <end position="256"/>
    </location>
</feature>
<feature type="transmembrane region" description="Helical" evidence="5">
    <location>
        <begin position="268"/>
        <end position="288"/>
    </location>
</feature>
<evidence type="ECO:0000313" key="8">
    <source>
        <dbReference type="Proteomes" id="UP000178117"/>
    </source>
</evidence>
<comment type="subcellular location">
    <subcellularLocation>
        <location evidence="1">Membrane</location>
        <topology evidence="1">Multi-pass membrane protein</topology>
    </subcellularLocation>
</comment>
<dbReference type="PANTHER" id="PTHR37422:SF13">
    <property type="entry name" value="LIPOPOLYSACCHARIDE BIOSYNTHESIS PROTEIN PA4999-RELATED"/>
    <property type="match status" value="1"/>
</dbReference>
<dbReference type="STRING" id="1802685.A3C88_00205"/>
<dbReference type="EMBL" id="MGJZ01000025">
    <property type="protein sequence ID" value="OGN16776.1"/>
    <property type="molecule type" value="Genomic_DNA"/>
</dbReference>
<feature type="transmembrane region" description="Helical" evidence="5">
    <location>
        <begin position="163"/>
        <end position="184"/>
    </location>
</feature>
<evidence type="ECO:0000256" key="5">
    <source>
        <dbReference type="SAM" id="Phobius"/>
    </source>
</evidence>
<feature type="transmembrane region" description="Helical" evidence="5">
    <location>
        <begin position="422"/>
        <end position="446"/>
    </location>
</feature>
<feature type="domain" description="O-antigen ligase-related" evidence="6">
    <location>
        <begin position="281"/>
        <end position="438"/>
    </location>
</feature>